<keyword evidence="3" id="KW-1185">Reference proteome</keyword>
<accession>A0A8J8NDV9</accession>
<organism evidence="2 3">
    <name type="scientific">Halteria grandinella</name>
    <dbReference type="NCBI Taxonomy" id="5974"/>
    <lineage>
        <taxon>Eukaryota</taxon>
        <taxon>Sar</taxon>
        <taxon>Alveolata</taxon>
        <taxon>Ciliophora</taxon>
        <taxon>Intramacronucleata</taxon>
        <taxon>Spirotrichea</taxon>
        <taxon>Stichotrichia</taxon>
        <taxon>Sporadotrichida</taxon>
        <taxon>Halteriidae</taxon>
        <taxon>Halteria</taxon>
    </lineage>
</organism>
<feature type="region of interest" description="Disordered" evidence="1">
    <location>
        <begin position="236"/>
        <end position="291"/>
    </location>
</feature>
<proteinExistence type="predicted"/>
<sequence>MKRVRDNQKPVLDRDGKKTRDESKGARDYVKVLVERLQTKQNTLDEEGGRRSTMDDAVPDGHSSFLQYRKGAASTKMRTLIENNQRHQQQQEIFIKSWSAEDSKSDGTTKQLQNINNAKEGLDQLSEIGDYVEEVENDLFYDKPIKDSINKFQPQPSAPNQLMRSNTSPKYGKSPDFADEIPRAKQIFKDTPFESSHSQDDLAYQNIQPNQQEMDDEIDLTDQVIDNFVIPPLTSLTSKLQGDEPSPNNPQTINSKQRQEVFSSSSSLHSQTSPQPVGKHFSRSQSHLSRD</sequence>
<feature type="region of interest" description="Disordered" evidence="1">
    <location>
        <begin position="39"/>
        <end position="62"/>
    </location>
</feature>
<dbReference type="EMBL" id="RRYP01019513">
    <property type="protein sequence ID" value="TNV73216.1"/>
    <property type="molecule type" value="Genomic_DNA"/>
</dbReference>
<name>A0A8J8NDV9_HALGN</name>
<evidence type="ECO:0000313" key="2">
    <source>
        <dbReference type="EMBL" id="TNV73216.1"/>
    </source>
</evidence>
<feature type="region of interest" description="Disordered" evidence="1">
    <location>
        <begin position="153"/>
        <end position="173"/>
    </location>
</feature>
<dbReference type="Proteomes" id="UP000785679">
    <property type="component" value="Unassembled WGS sequence"/>
</dbReference>
<dbReference type="AlphaFoldDB" id="A0A8J8NDV9"/>
<evidence type="ECO:0000256" key="1">
    <source>
        <dbReference type="SAM" id="MobiDB-lite"/>
    </source>
</evidence>
<feature type="compositionally biased region" description="Polar residues" evidence="1">
    <location>
        <begin position="153"/>
        <end position="169"/>
    </location>
</feature>
<comment type="caution">
    <text evidence="2">The sequence shown here is derived from an EMBL/GenBank/DDBJ whole genome shotgun (WGS) entry which is preliminary data.</text>
</comment>
<feature type="region of interest" description="Disordered" evidence="1">
    <location>
        <begin position="1"/>
        <end position="27"/>
    </location>
</feature>
<evidence type="ECO:0000313" key="3">
    <source>
        <dbReference type="Proteomes" id="UP000785679"/>
    </source>
</evidence>
<gene>
    <name evidence="2" type="ORF">FGO68_gene3332</name>
</gene>
<reference evidence="2" key="1">
    <citation type="submission" date="2019-06" db="EMBL/GenBank/DDBJ databases">
        <authorList>
            <person name="Zheng W."/>
        </authorList>
    </citation>
    <scope>NUCLEOTIDE SEQUENCE</scope>
    <source>
        <strain evidence="2">QDHG01</strain>
    </source>
</reference>
<feature type="compositionally biased region" description="Low complexity" evidence="1">
    <location>
        <begin position="263"/>
        <end position="273"/>
    </location>
</feature>
<feature type="compositionally biased region" description="Polar residues" evidence="1">
    <location>
        <begin position="249"/>
        <end position="262"/>
    </location>
</feature>
<protein>
    <submittedName>
        <fullName evidence="2">Uncharacterized protein</fullName>
    </submittedName>
</protein>